<evidence type="ECO:0000313" key="3">
    <source>
        <dbReference type="EMBL" id="MCU6789439.1"/>
    </source>
</evidence>
<keyword evidence="4" id="KW-1185">Reference proteome</keyword>
<organism evidence="3 4">
    <name type="scientific">Agathobaculum ammoniilyticum</name>
    <dbReference type="NCBI Taxonomy" id="2981778"/>
    <lineage>
        <taxon>Bacteria</taxon>
        <taxon>Bacillati</taxon>
        <taxon>Bacillota</taxon>
        <taxon>Clostridia</taxon>
        <taxon>Eubacteriales</taxon>
        <taxon>Butyricicoccaceae</taxon>
        <taxon>Agathobaculum</taxon>
    </lineage>
</organism>
<protein>
    <submittedName>
        <fullName evidence="3">Helix-turn-helix domain-containing protein</fullName>
    </submittedName>
</protein>
<dbReference type="PANTHER" id="PTHR46558:SF11">
    <property type="entry name" value="HTH-TYPE TRANSCRIPTIONAL REGULATOR XRE"/>
    <property type="match status" value="1"/>
</dbReference>
<reference evidence="3 4" key="1">
    <citation type="journal article" date="2021" name="ISME Commun">
        <title>Automated analysis of genomic sequences facilitates high-throughput and comprehensive description of bacteria.</title>
        <authorList>
            <person name="Hitch T.C.A."/>
        </authorList>
    </citation>
    <scope>NUCLEOTIDE SEQUENCE [LARGE SCALE GENOMIC DNA]</scope>
    <source>
        <strain evidence="3 4">Sanger_34</strain>
    </source>
</reference>
<dbReference type="EMBL" id="JAOQJE010000008">
    <property type="protein sequence ID" value="MCU6789439.1"/>
    <property type="molecule type" value="Genomic_DNA"/>
</dbReference>
<keyword evidence="1" id="KW-0238">DNA-binding</keyword>
<comment type="caution">
    <text evidence="3">The sequence shown here is derived from an EMBL/GenBank/DDBJ whole genome shotgun (WGS) entry which is preliminary data.</text>
</comment>
<feature type="domain" description="HTH cro/C1-type" evidence="2">
    <location>
        <begin position="12"/>
        <end position="66"/>
    </location>
</feature>
<dbReference type="CDD" id="cd00093">
    <property type="entry name" value="HTH_XRE"/>
    <property type="match status" value="1"/>
</dbReference>
<dbReference type="SUPFAM" id="SSF47413">
    <property type="entry name" value="lambda repressor-like DNA-binding domains"/>
    <property type="match status" value="1"/>
</dbReference>
<evidence type="ECO:0000256" key="1">
    <source>
        <dbReference type="ARBA" id="ARBA00023125"/>
    </source>
</evidence>
<accession>A0ABT2U491</accession>
<dbReference type="Pfam" id="PF01381">
    <property type="entry name" value="HTH_3"/>
    <property type="match status" value="1"/>
</dbReference>
<dbReference type="PROSITE" id="PS50943">
    <property type="entry name" value="HTH_CROC1"/>
    <property type="match status" value="1"/>
</dbReference>
<evidence type="ECO:0000313" key="4">
    <source>
        <dbReference type="Proteomes" id="UP001652397"/>
    </source>
</evidence>
<proteinExistence type="predicted"/>
<name>A0ABT2U491_9FIRM</name>
<dbReference type="InterPro" id="IPR010982">
    <property type="entry name" value="Lambda_DNA-bd_dom_sf"/>
</dbReference>
<evidence type="ECO:0000259" key="2">
    <source>
        <dbReference type="PROSITE" id="PS50943"/>
    </source>
</evidence>
<dbReference type="SMART" id="SM00530">
    <property type="entry name" value="HTH_XRE"/>
    <property type="match status" value="1"/>
</dbReference>
<dbReference type="InterPro" id="IPR001387">
    <property type="entry name" value="Cro/C1-type_HTH"/>
</dbReference>
<dbReference type="PANTHER" id="PTHR46558">
    <property type="entry name" value="TRACRIPTIONAL REGULATORY PROTEIN-RELATED-RELATED"/>
    <property type="match status" value="1"/>
</dbReference>
<dbReference type="Gene3D" id="1.10.260.40">
    <property type="entry name" value="lambda repressor-like DNA-binding domains"/>
    <property type="match status" value="1"/>
</dbReference>
<gene>
    <name evidence="3" type="ORF">OCV66_10120</name>
</gene>
<dbReference type="Proteomes" id="UP001652397">
    <property type="component" value="Unassembled WGS sequence"/>
</dbReference>
<dbReference type="RefSeq" id="WP_147574231.1">
    <property type="nucleotide sequence ID" value="NZ_JAOQJE010000008.1"/>
</dbReference>
<sequence>MEIDWMACGKRIQTLRDSLKLTQEELAEIVGVSSNSMSRIERGTQHTTVSALRSIARTFHVSMDYLLDGIEVYMDAPQIEESLMALGEIGNQLARCTPKQLHYVSKTLLPALLLRNELEELN</sequence>